<dbReference type="AlphaFoldDB" id="A0A6V1R4B5"/>
<name>A0A6V1R4B5_HETAK</name>
<sequence length="146" mass="14885">MSQLDGGNQSLQSLCSRLLNRYDEVQAIVISTSDGVTIACSARDGGGGGGGAPPARRLEAGVARYFAGAADQAGKMNLGQLQSITAFYENLMLYHINLLPLVVTLVADSQAAVGAVRAGAADVRAALAPVAAVVAEALDDRDLRGG</sequence>
<dbReference type="GO" id="GO:0032008">
    <property type="term" value="P:positive regulation of TOR signaling"/>
    <property type="evidence" value="ECO:0007669"/>
    <property type="project" value="TreeGrafter"/>
</dbReference>
<dbReference type="EMBL" id="HBIU01027554">
    <property type="protein sequence ID" value="CAE0633992.1"/>
    <property type="molecule type" value="Transcribed_RNA"/>
</dbReference>
<organism evidence="2">
    <name type="scientific">Heterosigma akashiwo</name>
    <name type="common">Chromophytic alga</name>
    <name type="synonym">Heterosigma carterae</name>
    <dbReference type="NCBI Taxonomy" id="2829"/>
    <lineage>
        <taxon>Eukaryota</taxon>
        <taxon>Sar</taxon>
        <taxon>Stramenopiles</taxon>
        <taxon>Ochrophyta</taxon>
        <taxon>Raphidophyceae</taxon>
        <taxon>Chattonellales</taxon>
        <taxon>Chattonellaceae</taxon>
        <taxon>Heterosigma</taxon>
    </lineage>
</organism>
<comment type="similarity">
    <text evidence="1">Belongs to the LAMTOR3 family.</text>
</comment>
<dbReference type="Pfam" id="PF08923">
    <property type="entry name" value="MAPKK1_Int"/>
    <property type="match status" value="1"/>
</dbReference>
<dbReference type="PANTHER" id="PTHR13378:SF1">
    <property type="entry name" value="RAGULATOR COMPLEX PROTEIN LAMTOR3"/>
    <property type="match status" value="1"/>
</dbReference>
<dbReference type="PANTHER" id="PTHR13378">
    <property type="entry name" value="REGULATOR COMPLEX PROTEIN LAMTOR3"/>
    <property type="match status" value="1"/>
</dbReference>
<accession>A0A6V1R4B5</accession>
<evidence type="ECO:0000313" key="2">
    <source>
        <dbReference type="EMBL" id="CAE0633992.1"/>
    </source>
</evidence>
<protein>
    <recommendedName>
        <fullName evidence="3">Roadblock/LAMTOR2 domain-containing protein</fullName>
    </recommendedName>
</protein>
<gene>
    <name evidence="2" type="ORF">HAKA00212_LOCUS12706</name>
</gene>
<dbReference type="SMART" id="SM01278">
    <property type="entry name" value="MAPKK1_Int"/>
    <property type="match status" value="1"/>
</dbReference>
<dbReference type="Gene3D" id="3.30.450.30">
    <property type="entry name" value="Dynein light chain 2a, cytoplasmic"/>
    <property type="match status" value="1"/>
</dbReference>
<proteinExistence type="inferred from homology"/>
<evidence type="ECO:0000256" key="1">
    <source>
        <dbReference type="ARBA" id="ARBA00005356"/>
    </source>
</evidence>
<reference evidence="2" key="1">
    <citation type="submission" date="2021-01" db="EMBL/GenBank/DDBJ databases">
        <authorList>
            <person name="Corre E."/>
            <person name="Pelletier E."/>
            <person name="Niang G."/>
            <person name="Scheremetjew M."/>
            <person name="Finn R."/>
            <person name="Kale V."/>
            <person name="Holt S."/>
            <person name="Cochrane G."/>
            <person name="Meng A."/>
            <person name="Brown T."/>
            <person name="Cohen L."/>
        </authorList>
    </citation>
    <scope>NUCLEOTIDE SEQUENCE</scope>
    <source>
        <strain evidence="2">CCMP3107</strain>
    </source>
</reference>
<dbReference type="GO" id="GO:0071986">
    <property type="term" value="C:Ragulator complex"/>
    <property type="evidence" value="ECO:0007669"/>
    <property type="project" value="TreeGrafter"/>
</dbReference>
<dbReference type="SUPFAM" id="SSF103196">
    <property type="entry name" value="Roadblock/LC7 domain"/>
    <property type="match status" value="1"/>
</dbReference>
<evidence type="ECO:0008006" key="3">
    <source>
        <dbReference type="Google" id="ProtNLM"/>
    </source>
</evidence>
<dbReference type="InterPro" id="IPR015019">
    <property type="entry name" value="LAMTOR3"/>
</dbReference>
<dbReference type="GO" id="GO:0071230">
    <property type="term" value="P:cellular response to amino acid stimulus"/>
    <property type="evidence" value="ECO:0007669"/>
    <property type="project" value="TreeGrafter"/>
</dbReference>